<comment type="caution">
    <text evidence="2">The sequence shown here is derived from an EMBL/GenBank/DDBJ whole genome shotgun (WGS) entry which is preliminary data.</text>
</comment>
<reference evidence="2 3" key="1">
    <citation type="submission" date="2013-08" db="EMBL/GenBank/DDBJ databases">
        <title>The genome sequence of Knoellia sinensis.</title>
        <authorList>
            <person name="Zhu W."/>
            <person name="Wang G."/>
        </authorList>
    </citation>
    <scope>NUCLEOTIDE SEQUENCE [LARGE SCALE GENOMIC DNA]</scope>
    <source>
        <strain evidence="2 3">KCTC 19936</strain>
    </source>
</reference>
<feature type="transmembrane region" description="Helical" evidence="1">
    <location>
        <begin position="75"/>
        <end position="97"/>
    </location>
</feature>
<keyword evidence="3" id="KW-1185">Reference proteome</keyword>
<accession>A0A0A0J898</accession>
<protein>
    <submittedName>
        <fullName evidence="2">Uncharacterized protein</fullName>
    </submittedName>
</protein>
<proteinExistence type="predicted"/>
<evidence type="ECO:0000313" key="2">
    <source>
        <dbReference type="EMBL" id="KGN32282.1"/>
    </source>
</evidence>
<gene>
    <name evidence="2" type="ORF">N802_18130</name>
</gene>
<keyword evidence="1" id="KW-0812">Transmembrane</keyword>
<organism evidence="2 3">
    <name type="scientific">Knoellia sinensis KCTC 19936</name>
    <dbReference type="NCBI Taxonomy" id="1385520"/>
    <lineage>
        <taxon>Bacteria</taxon>
        <taxon>Bacillati</taxon>
        <taxon>Actinomycetota</taxon>
        <taxon>Actinomycetes</taxon>
        <taxon>Micrococcales</taxon>
        <taxon>Intrasporangiaceae</taxon>
        <taxon>Knoellia</taxon>
    </lineage>
</organism>
<keyword evidence="1" id="KW-1133">Transmembrane helix</keyword>
<dbReference type="AlphaFoldDB" id="A0A0A0J898"/>
<sequence length="102" mass="11269">MSMLLSLALFGGIWLLVAVPLARGVVAGLRAGEWWRPFEQNARGRYGILANSRSLASFRAPAPHRRTMLGLVTRWLIWTYVVAGLGYYPLMLAIRLAQLGGS</sequence>
<dbReference type="Proteomes" id="UP000030002">
    <property type="component" value="Unassembled WGS sequence"/>
</dbReference>
<dbReference type="STRING" id="1385520.N802_18130"/>
<dbReference type="EMBL" id="AVPJ01000007">
    <property type="protein sequence ID" value="KGN32282.1"/>
    <property type="molecule type" value="Genomic_DNA"/>
</dbReference>
<name>A0A0A0J898_9MICO</name>
<keyword evidence="1" id="KW-0472">Membrane</keyword>
<dbReference type="eggNOG" id="ENOG50324HV">
    <property type="taxonomic scope" value="Bacteria"/>
</dbReference>
<evidence type="ECO:0000313" key="3">
    <source>
        <dbReference type="Proteomes" id="UP000030002"/>
    </source>
</evidence>
<evidence type="ECO:0000256" key="1">
    <source>
        <dbReference type="SAM" id="Phobius"/>
    </source>
</evidence>